<reference evidence="2" key="2">
    <citation type="submission" date="2020-09" db="EMBL/GenBank/DDBJ databases">
        <authorList>
            <person name="Sun Q."/>
            <person name="Ohkuma M."/>
        </authorList>
    </citation>
    <scope>NUCLEOTIDE SEQUENCE</scope>
    <source>
        <strain evidence="2">JCM 4477</strain>
    </source>
</reference>
<feature type="region of interest" description="Disordered" evidence="1">
    <location>
        <begin position="89"/>
        <end position="150"/>
    </location>
</feature>
<feature type="compositionally biased region" description="Basic and acidic residues" evidence="1">
    <location>
        <begin position="109"/>
        <end position="121"/>
    </location>
</feature>
<comment type="caution">
    <text evidence="2">The sequence shown here is derived from an EMBL/GenBank/DDBJ whole genome shotgun (WGS) entry which is preliminary data.</text>
</comment>
<feature type="compositionally biased region" description="Basic and acidic residues" evidence="1">
    <location>
        <begin position="129"/>
        <end position="145"/>
    </location>
</feature>
<dbReference type="AlphaFoldDB" id="A0A919E920"/>
<protein>
    <submittedName>
        <fullName evidence="2">Uncharacterized protein</fullName>
    </submittedName>
</protein>
<name>A0A919E920_9ACTN</name>
<dbReference type="AntiFam" id="ANF00178">
    <property type="entry name" value="Shadow ORF (opposite dhbF)"/>
</dbReference>
<feature type="compositionally biased region" description="Basic and acidic residues" evidence="1">
    <location>
        <begin position="188"/>
        <end position="208"/>
    </location>
</feature>
<evidence type="ECO:0000313" key="2">
    <source>
        <dbReference type="EMBL" id="GHF26003.1"/>
    </source>
</evidence>
<reference evidence="2" key="1">
    <citation type="journal article" date="2014" name="Int. J. Syst. Evol. Microbiol.">
        <title>Complete genome sequence of Corynebacterium casei LMG S-19264T (=DSM 44701T), isolated from a smear-ripened cheese.</title>
        <authorList>
            <consortium name="US DOE Joint Genome Institute (JGI-PGF)"/>
            <person name="Walter F."/>
            <person name="Albersmeier A."/>
            <person name="Kalinowski J."/>
            <person name="Ruckert C."/>
        </authorList>
    </citation>
    <scope>NUCLEOTIDE SEQUENCE</scope>
    <source>
        <strain evidence="2">JCM 4477</strain>
    </source>
</reference>
<dbReference type="EMBL" id="BNBI01000015">
    <property type="protein sequence ID" value="GHF26003.1"/>
    <property type="molecule type" value="Genomic_DNA"/>
</dbReference>
<keyword evidence="3" id="KW-1185">Reference proteome</keyword>
<proteinExistence type="predicted"/>
<evidence type="ECO:0000313" key="3">
    <source>
        <dbReference type="Proteomes" id="UP000630718"/>
    </source>
</evidence>
<organism evidence="2 3">
    <name type="scientific">Streptomyces fumanus</name>
    <dbReference type="NCBI Taxonomy" id="67302"/>
    <lineage>
        <taxon>Bacteria</taxon>
        <taxon>Bacillati</taxon>
        <taxon>Actinomycetota</taxon>
        <taxon>Actinomycetes</taxon>
        <taxon>Kitasatosporales</taxon>
        <taxon>Streptomycetaceae</taxon>
        <taxon>Streptomyces</taxon>
    </lineage>
</organism>
<sequence length="363" mass="40116">MRLAVGLEEDGAQGLVPVGEVTERGLQGLDIHLARQAHAHGHVVRRARAGVLQAVEEPHPLLRVRQRHPLRAFPGRQRHACRAAALFHQPGEAGDGRGLEEFPDADLGGQRRPDTGDEPHRQQGVTAEFEERVLHPDPLKSETVREQPAQHLLDRGLGPAAAGEAREVRGGEGGAVQLAVLGHGERVERDHRGRDHVPRQPPGHERPQLRRVQGRRALLGDDVRDQAAHTAVVPGHDERTADRLVRVQHGLDLARLDPEAPDLDLCVRTPGEHQLTLSGPPHQIPGPIHPLTRPTTLSERAGHEPLRSQPRTTRIPPRQTTTRHIQLTHHTRHHRTQKLIQYVSAGVVHRPADRHHGGRGSSR</sequence>
<dbReference type="Proteomes" id="UP000630718">
    <property type="component" value="Unassembled WGS sequence"/>
</dbReference>
<gene>
    <name evidence="2" type="ORF">GCM10018772_59720</name>
</gene>
<feature type="region of interest" description="Disordered" evidence="1">
    <location>
        <begin position="188"/>
        <end position="210"/>
    </location>
</feature>
<evidence type="ECO:0000256" key="1">
    <source>
        <dbReference type="SAM" id="MobiDB-lite"/>
    </source>
</evidence>
<accession>A0A919E920</accession>